<dbReference type="EMBL" id="QORE01001819">
    <property type="protein sequence ID" value="RCI70805.1"/>
    <property type="molecule type" value="Genomic_DNA"/>
</dbReference>
<accession>A0A367M002</accession>
<gene>
    <name evidence="1" type="ORF">DT376_32565</name>
</gene>
<sequence>MAKNYVEDGNVLTLIAPAGGVQSGVPAVIGDLVVVPLVDA</sequence>
<reference evidence="1 2" key="1">
    <citation type="submission" date="2018-07" db="EMBL/GenBank/DDBJ databases">
        <title>Mechanisms of high-level aminoglycoside resistance among Gram-negative pathogens in Brazil.</title>
        <authorList>
            <person name="Ballaben A.S."/>
            <person name="Darini A.L.C."/>
            <person name="Doi Y."/>
        </authorList>
    </citation>
    <scope>NUCLEOTIDE SEQUENCE [LARGE SCALE GENOMIC DNA]</scope>
    <source>
        <strain evidence="1 2">B2-305</strain>
    </source>
</reference>
<comment type="caution">
    <text evidence="1">The sequence shown here is derived from an EMBL/GenBank/DDBJ whole genome shotgun (WGS) entry which is preliminary data.</text>
</comment>
<dbReference type="AlphaFoldDB" id="A0A367M002"/>
<proteinExistence type="predicted"/>
<organism evidence="1 2">
    <name type="scientific">Pseudomonas aeruginosa</name>
    <dbReference type="NCBI Taxonomy" id="287"/>
    <lineage>
        <taxon>Bacteria</taxon>
        <taxon>Pseudomonadati</taxon>
        <taxon>Pseudomonadota</taxon>
        <taxon>Gammaproteobacteria</taxon>
        <taxon>Pseudomonadales</taxon>
        <taxon>Pseudomonadaceae</taxon>
        <taxon>Pseudomonas</taxon>
    </lineage>
</organism>
<name>A0A367M002_PSEAI</name>
<evidence type="ECO:0000313" key="2">
    <source>
        <dbReference type="Proteomes" id="UP000253594"/>
    </source>
</evidence>
<dbReference type="Proteomes" id="UP000253594">
    <property type="component" value="Unassembled WGS sequence"/>
</dbReference>
<feature type="non-terminal residue" evidence="1">
    <location>
        <position position="40"/>
    </location>
</feature>
<protein>
    <submittedName>
        <fullName evidence="1">DUF2190 family protein</fullName>
    </submittedName>
</protein>
<evidence type="ECO:0000313" key="1">
    <source>
        <dbReference type="EMBL" id="RCI70805.1"/>
    </source>
</evidence>